<protein>
    <submittedName>
        <fullName evidence="5">Nitrate ABC transporter ATP-binding protein</fullName>
    </submittedName>
</protein>
<evidence type="ECO:0000256" key="3">
    <source>
        <dbReference type="ARBA" id="ARBA00022840"/>
    </source>
</evidence>
<evidence type="ECO:0000256" key="1">
    <source>
        <dbReference type="ARBA" id="ARBA00022448"/>
    </source>
</evidence>
<dbReference type="InterPro" id="IPR027417">
    <property type="entry name" value="P-loop_NTPase"/>
</dbReference>
<feature type="domain" description="ABC transporter" evidence="4">
    <location>
        <begin position="25"/>
        <end position="251"/>
    </location>
</feature>
<dbReference type="InterPro" id="IPR003439">
    <property type="entry name" value="ABC_transporter-like_ATP-bd"/>
</dbReference>
<dbReference type="GO" id="GO:0005524">
    <property type="term" value="F:ATP binding"/>
    <property type="evidence" value="ECO:0007669"/>
    <property type="project" value="UniProtKB-KW"/>
</dbReference>
<keyword evidence="2" id="KW-0547">Nucleotide-binding</keyword>
<dbReference type="CDD" id="cd03293">
    <property type="entry name" value="ABC_NrtD_SsuB_transporters"/>
    <property type="match status" value="1"/>
</dbReference>
<dbReference type="AlphaFoldDB" id="A0A1Z3N8F4"/>
<gene>
    <name evidence="5" type="ORF">B9G79_08995</name>
</gene>
<evidence type="ECO:0000313" key="5">
    <source>
        <dbReference type="EMBL" id="ASD63701.1"/>
    </source>
</evidence>
<dbReference type="PANTHER" id="PTHR42788">
    <property type="entry name" value="TAURINE IMPORT ATP-BINDING PROTEIN-RELATED"/>
    <property type="match status" value="1"/>
</dbReference>
<dbReference type="SUPFAM" id="SSF52540">
    <property type="entry name" value="P-loop containing nucleoside triphosphate hydrolases"/>
    <property type="match status" value="1"/>
</dbReference>
<dbReference type="InterPro" id="IPR050166">
    <property type="entry name" value="ABC_transporter_ATP-bind"/>
</dbReference>
<accession>A0A1Z3N8F4</accession>
<reference evidence="5 6" key="1">
    <citation type="submission" date="2017-04" db="EMBL/GenBank/DDBJ databases">
        <title>Whole genome sequence of Bdellovibrio bacteriovorus strain SSB218315.</title>
        <authorList>
            <person name="Oyedara O."/>
            <person name="Rodriguez-Perez M.A."/>
        </authorList>
    </citation>
    <scope>NUCLEOTIDE SEQUENCE [LARGE SCALE GENOMIC DNA]</scope>
    <source>
        <strain evidence="5 6">SSB218315</strain>
    </source>
</reference>
<evidence type="ECO:0000259" key="4">
    <source>
        <dbReference type="PROSITE" id="PS50893"/>
    </source>
</evidence>
<organism evidence="5 6">
    <name type="scientific">Bdellovibrio bacteriovorus</name>
    <dbReference type="NCBI Taxonomy" id="959"/>
    <lineage>
        <taxon>Bacteria</taxon>
        <taxon>Pseudomonadati</taxon>
        <taxon>Bdellovibrionota</taxon>
        <taxon>Bdellovibrionia</taxon>
        <taxon>Bdellovibrionales</taxon>
        <taxon>Pseudobdellovibrionaceae</taxon>
        <taxon>Bdellovibrio</taxon>
    </lineage>
</organism>
<dbReference type="PROSITE" id="PS51257">
    <property type="entry name" value="PROKAR_LIPOPROTEIN"/>
    <property type="match status" value="1"/>
</dbReference>
<dbReference type="PROSITE" id="PS00211">
    <property type="entry name" value="ABC_TRANSPORTER_1"/>
    <property type="match status" value="1"/>
</dbReference>
<dbReference type="PROSITE" id="PS50893">
    <property type="entry name" value="ABC_TRANSPORTER_2"/>
    <property type="match status" value="1"/>
</dbReference>
<dbReference type="SMART" id="SM00382">
    <property type="entry name" value="AAA"/>
    <property type="match status" value="1"/>
</dbReference>
<proteinExistence type="predicted"/>
<dbReference type="InterPro" id="IPR003593">
    <property type="entry name" value="AAA+_ATPase"/>
</dbReference>
<dbReference type="GO" id="GO:0016887">
    <property type="term" value="F:ATP hydrolysis activity"/>
    <property type="evidence" value="ECO:0007669"/>
    <property type="project" value="InterPro"/>
</dbReference>
<dbReference type="Proteomes" id="UP000197003">
    <property type="component" value="Chromosome"/>
</dbReference>
<name>A0A1Z3N8F4_BDEBC</name>
<evidence type="ECO:0000313" key="6">
    <source>
        <dbReference type="Proteomes" id="UP000197003"/>
    </source>
</evidence>
<keyword evidence="3 5" id="KW-0067">ATP-binding</keyword>
<dbReference type="PANTHER" id="PTHR42788:SF20">
    <property type="entry name" value="ABC TRANSPORTER ATP-BINDING PROTEIN"/>
    <property type="match status" value="1"/>
</dbReference>
<dbReference type="Gene3D" id="3.40.50.300">
    <property type="entry name" value="P-loop containing nucleotide triphosphate hydrolases"/>
    <property type="match status" value="1"/>
</dbReference>
<evidence type="ECO:0000256" key="2">
    <source>
        <dbReference type="ARBA" id="ARBA00022741"/>
    </source>
</evidence>
<dbReference type="InterPro" id="IPR017871">
    <property type="entry name" value="ABC_transporter-like_CS"/>
</dbReference>
<sequence length="266" mass="29510">MIPTKSVSASALTTTGCKVNGAQGIQIEKLNKSFGKRSVIENMDLSVEPGSFISIVGPSGCGKSTLLRLMAGLESASSGSVKLTLSDAPSSFVFQEPNLLAWRTVYENVHLPFELNHAFKNLPDEERKNKVLAALKKVHLTEAQHLFPHQLSGGMKMRVSLARALVNSPKLLLMDEPFAALDESTRFEMQNQLHELWHSERMTVVFVTHSLFESAFLSERVVMLKGQGAPIVFDQKLALPERRQEHLRTSEGFNKIVEGLSERLRA</sequence>
<dbReference type="Pfam" id="PF00005">
    <property type="entry name" value="ABC_tran"/>
    <property type="match status" value="1"/>
</dbReference>
<keyword evidence="1" id="KW-0813">Transport</keyword>
<dbReference type="EMBL" id="CP020946">
    <property type="protein sequence ID" value="ASD63701.1"/>
    <property type="molecule type" value="Genomic_DNA"/>
</dbReference>
<dbReference type="OrthoDB" id="5293185at2"/>